<dbReference type="WBParaSite" id="JU765_v2.g12307.t1">
    <property type="protein sequence ID" value="JU765_v2.g12307.t1"/>
    <property type="gene ID" value="JU765_v2.g12307"/>
</dbReference>
<evidence type="ECO:0000313" key="2">
    <source>
        <dbReference type="WBParaSite" id="JU765_v2.g12307.t1"/>
    </source>
</evidence>
<accession>A0AC34Q2X8</accession>
<protein>
    <submittedName>
        <fullName evidence="2">Phytanoyl-CoA dioxygenase</fullName>
    </submittedName>
</protein>
<dbReference type="Proteomes" id="UP000887576">
    <property type="component" value="Unplaced"/>
</dbReference>
<name>A0AC34Q2X8_9BILA</name>
<organism evidence="1 2">
    <name type="scientific">Panagrolaimus sp. JU765</name>
    <dbReference type="NCBI Taxonomy" id="591449"/>
    <lineage>
        <taxon>Eukaryota</taxon>
        <taxon>Metazoa</taxon>
        <taxon>Ecdysozoa</taxon>
        <taxon>Nematoda</taxon>
        <taxon>Chromadorea</taxon>
        <taxon>Rhabditida</taxon>
        <taxon>Tylenchina</taxon>
        <taxon>Panagrolaimomorpha</taxon>
        <taxon>Panagrolaimoidea</taxon>
        <taxon>Panagrolaimidae</taxon>
        <taxon>Panagrolaimus</taxon>
    </lineage>
</organism>
<sequence>MSFPVVDIETNDFANIRKLYDENGFVRIDNVFISAEVDEMRSSMDAIVDAMDVKEHPKSVFNTYDENKHTSDKYFLESADKIRFFYEEDAFDKEGNLRYDKHRALNKVGHAVHWLNPTFRKYTFSNKIKEIIRSLDMKKPQIVQSMYIFKQPTIGGAVTDHVDATFLQVDPMDHVVGVWIAVDEATTENGCLWFIPGSHKTSTLDYRFVRTNATDPSQPQVKFIGTRPVYDQSKFVAVPVPRGSLVLIDGLVVHKSEPNTSDKSRHAFTFHVADAEGTKWMPDNWLQETADYKFPNLYEN</sequence>
<reference evidence="2" key="1">
    <citation type="submission" date="2022-11" db="UniProtKB">
        <authorList>
            <consortium name="WormBaseParasite"/>
        </authorList>
    </citation>
    <scope>IDENTIFICATION</scope>
</reference>
<proteinExistence type="predicted"/>
<evidence type="ECO:0000313" key="1">
    <source>
        <dbReference type="Proteomes" id="UP000887576"/>
    </source>
</evidence>